<evidence type="ECO:0000256" key="10">
    <source>
        <dbReference type="SAM" id="MobiDB-lite"/>
    </source>
</evidence>
<dbReference type="GO" id="GO:0006506">
    <property type="term" value="P:GPI anchor biosynthetic process"/>
    <property type="evidence" value="ECO:0007669"/>
    <property type="project" value="UniProtKB-UniPathway"/>
</dbReference>
<dbReference type="EMBL" id="HE573023">
    <property type="protein sequence ID" value="CCC49261.1"/>
    <property type="molecule type" value="Genomic_DNA"/>
</dbReference>
<sequence>MVARANGVGSSWWRHASFYMRLVLGLLVFILNARGSMCACGSPEDILTKVHGWGFRGSGYHMQLEVEFPLVLDTVHISFNLPHVFFFDASEVVQSYNITAKESGVDASGWYAPLNFSSQQYFDIEQPAFRVEYQFNTVQLTLRRPPPPSRDKSHNSTAVSAGDGDQDAAMRKKSGSAVLVVPIHSRYELADGDTNFSVASFFDRHRQVVSCISEVIVRGTVVNTAGRCVEFITVDMRPFNFSHSPNPEPGNESNLGLNCRNIPVALLSSHSVVHTGLMVLQFVGATIVVLSLWM</sequence>
<protein>
    <submittedName>
        <fullName evidence="13">Uncharacterized protein</fullName>
    </submittedName>
</protein>
<feature type="chain" id="PRO_5003409872" evidence="12">
    <location>
        <begin position="39"/>
        <end position="294"/>
    </location>
</feature>
<gene>
    <name evidence="13" type="ORF">TVY486_0705834</name>
</gene>
<evidence type="ECO:0000256" key="7">
    <source>
        <dbReference type="ARBA" id="ARBA00022989"/>
    </source>
</evidence>
<keyword evidence="6" id="KW-0256">Endoplasmic reticulum</keyword>
<keyword evidence="12" id="KW-0732">Signal</keyword>
<comment type="subcellular location">
    <subcellularLocation>
        <location evidence="1">Endoplasmic reticulum membrane</location>
        <topology evidence="1">Single-pass membrane protein</topology>
    </subcellularLocation>
</comment>
<evidence type="ECO:0000256" key="9">
    <source>
        <dbReference type="ARBA" id="ARBA00023180"/>
    </source>
</evidence>
<keyword evidence="7 11" id="KW-1133">Transmembrane helix</keyword>
<evidence type="ECO:0000313" key="13">
    <source>
        <dbReference type="EMBL" id="CCC49261.1"/>
    </source>
</evidence>
<evidence type="ECO:0000256" key="3">
    <source>
        <dbReference type="ARBA" id="ARBA00010345"/>
    </source>
</evidence>
<evidence type="ECO:0000256" key="5">
    <source>
        <dbReference type="ARBA" id="ARBA00022692"/>
    </source>
</evidence>
<reference evidence="13" key="1">
    <citation type="journal article" date="2012" name="Proc. Natl. Acad. Sci. U.S.A.">
        <title>Antigenic diversity is generated by distinct evolutionary mechanisms in African trypanosome species.</title>
        <authorList>
            <person name="Jackson A.P."/>
            <person name="Berry A."/>
            <person name="Aslett M."/>
            <person name="Allison H.C."/>
            <person name="Burton P."/>
            <person name="Vavrova-Anderson J."/>
            <person name="Brown R."/>
            <person name="Browne H."/>
            <person name="Corton N."/>
            <person name="Hauser H."/>
            <person name="Gamble J."/>
            <person name="Gilderthorp R."/>
            <person name="Marcello L."/>
            <person name="McQuillan J."/>
            <person name="Otto T.D."/>
            <person name="Quail M.A."/>
            <person name="Sanders M.J."/>
            <person name="van Tonder A."/>
            <person name="Ginger M.L."/>
            <person name="Field M.C."/>
            <person name="Barry J.D."/>
            <person name="Hertz-Fowler C."/>
            <person name="Berriman M."/>
        </authorList>
    </citation>
    <scope>NUCLEOTIDE SEQUENCE</scope>
    <source>
        <strain evidence="13">Y486</strain>
    </source>
</reference>
<comment type="pathway">
    <text evidence="2">Glycolipid biosynthesis; glycosylphosphatidylinositol-anchor biosynthesis.</text>
</comment>
<name>G0TZ58_TRYVY</name>
<dbReference type="InterPro" id="IPR013233">
    <property type="entry name" value="PIG-X/PBN1"/>
</dbReference>
<keyword evidence="5 11" id="KW-0812">Transmembrane</keyword>
<organism evidence="13">
    <name type="scientific">Trypanosoma vivax (strain Y486)</name>
    <dbReference type="NCBI Taxonomy" id="1055687"/>
    <lineage>
        <taxon>Eukaryota</taxon>
        <taxon>Discoba</taxon>
        <taxon>Euglenozoa</taxon>
        <taxon>Kinetoplastea</taxon>
        <taxon>Metakinetoplastina</taxon>
        <taxon>Trypanosomatida</taxon>
        <taxon>Trypanosomatidae</taxon>
        <taxon>Trypanosoma</taxon>
        <taxon>Duttonella</taxon>
    </lineage>
</organism>
<keyword evidence="9" id="KW-0325">Glycoprotein</keyword>
<feature type="signal peptide" evidence="12">
    <location>
        <begin position="1"/>
        <end position="38"/>
    </location>
</feature>
<evidence type="ECO:0000256" key="11">
    <source>
        <dbReference type="SAM" id="Phobius"/>
    </source>
</evidence>
<dbReference type="GO" id="GO:0005789">
    <property type="term" value="C:endoplasmic reticulum membrane"/>
    <property type="evidence" value="ECO:0007669"/>
    <property type="project" value="UniProtKB-SubCell"/>
</dbReference>
<evidence type="ECO:0000256" key="1">
    <source>
        <dbReference type="ARBA" id="ARBA00004389"/>
    </source>
</evidence>
<evidence type="ECO:0000256" key="4">
    <source>
        <dbReference type="ARBA" id="ARBA00022502"/>
    </source>
</evidence>
<proteinExistence type="inferred from homology"/>
<dbReference type="VEuPathDB" id="TriTrypDB:TvY486_0705834"/>
<evidence type="ECO:0000256" key="2">
    <source>
        <dbReference type="ARBA" id="ARBA00004687"/>
    </source>
</evidence>
<feature type="transmembrane region" description="Helical" evidence="11">
    <location>
        <begin position="272"/>
        <end position="293"/>
    </location>
</feature>
<dbReference type="AlphaFoldDB" id="G0TZ58"/>
<dbReference type="UniPathway" id="UPA00196"/>
<evidence type="ECO:0000256" key="12">
    <source>
        <dbReference type="SAM" id="SignalP"/>
    </source>
</evidence>
<evidence type="ECO:0000256" key="8">
    <source>
        <dbReference type="ARBA" id="ARBA00023136"/>
    </source>
</evidence>
<comment type="similarity">
    <text evidence="3">Belongs to the PIGX family.</text>
</comment>
<keyword evidence="8 11" id="KW-0472">Membrane</keyword>
<dbReference type="Pfam" id="PF08320">
    <property type="entry name" value="PIG-X"/>
    <property type="match status" value="1"/>
</dbReference>
<feature type="region of interest" description="Disordered" evidence="10">
    <location>
        <begin position="142"/>
        <end position="169"/>
    </location>
</feature>
<evidence type="ECO:0000256" key="6">
    <source>
        <dbReference type="ARBA" id="ARBA00022824"/>
    </source>
</evidence>
<accession>G0TZ58</accession>
<keyword evidence="4" id="KW-0337">GPI-anchor biosynthesis</keyword>